<reference evidence="3 4" key="1">
    <citation type="submission" date="2023-01" db="EMBL/GenBank/DDBJ databases">
        <title>Psychroserpens ponticola sp. nov., isolated from seawater.</title>
        <authorList>
            <person name="Kristyanto S."/>
            <person name="Jung J."/>
            <person name="Kim J.M."/>
            <person name="Jeon C.O."/>
        </authorList>
    </citation>
    <scope>NUCLEOTIDE SEQUENCE [LARGE SCALE GENOMIC DNA]</scope>
    <source>
        <strain evidence="3 4">MSW6</strain>
    </source>
</reference>
<evidence type="ECO:0000256" key="1">
    <source>
        <dbReference type="ARBA" id="ARBA00008791"/>
    </source>
</evidence>
<dbReference type="Gene3D" id="3.40.50.12370">
    <property type="match status" value="1"/>
</dbReference>
<protein>
    <submittedName>
        <fullName evidence="3">Universal stress protein</fullName>
    </submittedName>
</protein>
<proteinExistence type="inferred from homology"/>
<gene>
    <name evidence="3" type="ORF">MUN68_011540</name>
</gene>
<evidence type="ECO:0000313" key="3">
    <source>
        <dbReference type="EMBL" id="WCO00698.1"/>
    </source>
</evidence>
<dbReference type="CDD" id="cd00293">
    <property type="entry name" value="USP-like"/>
    <property type="match status" value="1"/>
</dbReference>
<dbReference type="RefSeq" id="WP_249996129.1">
    <property type="nucleotide sequence ID" value="NZ_CP116221.1"/>
</dbReference>
<dbReference type="InterPro" id="IPR006016">
    <property type="entry name" value="UspA"/>
</dbReference>
<dbReference type="PRINTS" id="PR01438">
    <property type="entry name" value="UNVRSLSTRESS"/>
</dbReference>
<accession>A0ABY7RU96</accession>
<dbReference type="Pfam" id="PF00582">
    <property type="entry name" value="Usp"/>
    <property type="match status" value="1"/>
</dbReference>
<evidence type="ECO:0000313" key="4">
    <source>
        <dbReference type="Proteomes" id="UP001202717"/>
    </source>
</evidence>
<evidence type="ECO:0000259" key="2">
    <source>
        <dbReference type="Pfam" id="PF00582"/>
    </source>
</evidence>
<dbReference type="SUPFAM" id="SSF52402">
    <property type="entry name" value="Adenine nucleotide alpha hydrolases-like"/>
    <property type="match status" value="1"/>
</dbReference>
<dbReference type="Proteomes" id="UP001202717">
    <property type="component" value="Chromosome"/>
</dbReference>
<keyword evidence="4" id="KW-1185">Reference proteome</keyword>
<comment type="similarity">
    <text evidence="1">Belongs to the universal stress protein A family.</text>
</comment>
<feature type="domain" description="UspA" evidence="2">
    <location>
        <begin position="1"/>
        <end position="145"/>
    </location>
</feature>
<organism evidence="3 4">
    <name type="scientific">Psychroserpens ponticola</name>
    <dbReference type="NCBI Taxonomy" id="2932268"/>
    <lineage>
        <taxon>Bacteria</taxon>
        <taxon>Pseudomonadati</taxon>
        <taxon>Bacteroidota</taxon>
        <taxon>Flavobacteriia</taxon>
        <taxon>Flavobacteriales</taxon>
        <taxon>Flavobacteriaceae</taxon>
        <taxon>Psychroserpens</taxon>
    </lineage>
</organism>
<name>A0ABY7RU96_9FLAO</name>
<dbReference type="InterPro" id="IPR006015">
    <property type="entry name" value="Universal_stress_UspA"/>
</dbReference>
<sequence length="275" mass="31435">MKTILLLSDFSNNATNAIHYAMHFFESETCTFYIMNVHKAGSFISDDLMTSSTENIYESFTKVPRQKLNTLVEDLKTNYNNPNHTFEIIVDFDVFTDAVNQAIKHNSIDYVVMGSNGATGAIEVVFGSNTINVIRQVICKTLIVPNEYSFKPISNFLLPLQFDDAIKSEQINVINDFTKYHNLKLHVLRVCDKNETNSISNDQEMLDAFNCKYSLEEETSFYNAVTNYLKTNAIDLTGLIVHDKSFIKRFFTESPSIELSKVIKLPLMIFHSRDI</sequence>
<dbReference type="EMBL" id="CP116221">
    <property type="protein sequence ID" value="WCO00698.1"/>
    <property type="molecule type" value="Genomic_DNA"/>
</dbReference>